<feature type="region of interest" description="Disordered" evidence="1">
    <location>
        <begin position="419"/>
        <end position="439"/>
    </location>
</feature>
<organism evidence="2 3">
    <name type="scientific">Micromonospora fulviviridis</name>
    <dbReference type="NCBI Taxonomy" id="47860"/>
    <lineage>
        <taxon>Bacteria</taxon>
        <taxon>Bacillati</taxon>
        <taxon>Actinomycetota</taxon>
        <taxon>Actinomycetes</taxon>
        <taxon>Micromonosporales</taxon>
        <taxon>Micromonosporaceae</taxon>
        <taxon>Micromonospora</taxon>
    </lineage>
</organism>
<evidence type="ECO:0000313" key="3">
    <source>
        <dbReference type="Proteomes" id="UP001550348"/>
    </source>
</evidence>
<sequence>MTFPSLPVQPGRIRPRERDAIVASLRAGMVPRVGQQHIQVGRAAEVLAAVQDVDRIADGGAGCRFVIGEYGSGKTFFLHLVRSVALEKRLVTVHADLSPDRRLHAASGQARGLYAELMRNLATRARPNGGALASVVERFVTGALNEANASGDDPANTIKSRLAALAELTGGYDFAAVVGAYWRGYDNGDERLRVDAVRWLRGEFTSRVDARAALGVRTIVDDATFYDHLKLMARFVRLAGFNGLLVCLDEMVNLYKITGSSARNANYEQVLRIVNDTTQGSAEHLGFLFGGTPEFLLDPRRGLFSYPALASRLAPNRFAAPDRVDHSGPVLRLGNLTPEDVFVLLTKLRHVYAGGDPARYLVPDEALTTYMAHCAQRLGDAYFRTPRETIRGFLDLLALLEQHPDLRWSELISTVDLGGARDPDPASDADRPDVGTGLATIDDDELTSFRL</sequence>
<gene>
    <name evidence="2" type="ORF">ABZ071_31390</name>
</gene>
<protein>
    <submittedName>
        <fullName evidence="2">ATP-binding protein</fullName>
    </submittedName>
</protein>
<accession>A0ABV2VU28</accession>
<keyword evidence="3" id="KW-1185">Reference proteome</keyword>
<evidence type="ECO:0000256" key="1">
    <source>
        <dbReference type="SAM" id="MobiDB-lite"/>
    </source>
</evidence>
<dbReference type="EMBL" id="JBEXRX010000172">
    <property type="protein sequence ID" value="MEU0156306.1"/>
    <property type="molecule type" value="Genomic_DNA"/>
</dbReference>
<comment type="caution">
    <text evidence="2">The sequence shown here is derived from an EMBL/GenBank/DDBJ whole genome shotgun (WGS) entry which is preliminary data.</text>
</comment>
<name>A0ABV2VU28_9ACTN</name>
<dbReference type="GO" id="GO:0005524">
    <property type="term" value="F:ATP binding"/>
    <property type="evidence" value="ECO:0007669"/>
    <property type="project" value="UniProtKB-KW"/>
</dbReference>
<proteinExistence type="predicted"/>
<dbReference type="Proteomes" id="UP001550348">
    <property type="component" value="Unassembled WGS sequence"/>
</dbReference>
<reference evidence="2 3" key="1">
    <citation type="submission" date="2024-06" db="EMBL/GenBank/DDBJ databases">
        <title>The Natural Products Discovery Center: Release of the First 8490 Sequenced Strains for Exploring Actinobacteria Biosynthetic Diversity.</title>
        <authorList>
            <person name="Kalkreuter E."/>
            <person name="Kautsar S.A."/>
            <person name="Yang D."/>
            <person name="Bader C.D."/>
            <person name="Teijaro C.N."/>
            <person name="Fluegel L."/>
            <person name="Davis C.M."/>
            <person name="Simpson J.R."/>
            <person name="Lauterbach L."/>
            <person name="Steele A.D."/>
            <person name="Gui C."/>
            <person name="Meng S."/>
            <person name="Li G."/>
            <person name="Viehrig K."/>
            <person name="Ye F."/>
            <person name="Su P."/>
            <person name="Kiefer A.F."/>
            <person name="Nichols A."/>
            <person name="Cepeda A.J."/>
            <person name="Yan W."/>
            <person name="Fan B."/>
            <person name="Jiang Y."/>
            <person name="Adhikari A."/>
            <person name="Zheng C.-J."/>
            <person name="Schuster L."/>
            <person name="Cowan T.M."/>
            <person name="Smanski M.J."/>
            <person name="Chevrette M.G."/>
            <person name="De Carvalho L.P.S."/>
            <person name="Shen B."/>
        </authorList>
    </citation>
    <scope>NUCLEOTIDE SEQUENCE [LARGE SCALE GENOMIC DNA]</scope>
    <source>
        <strain evidence="2 3">NPDC006286</strain>
    </source>
</reference>
<feature type="compositionally biased region" description="Basic and acidic residues" evidence="1">
    <location>
        <begin position="419"/>
        <end position="433"/>
    </location>
</feature>
<dbReference type="InterPro" id="IPR021228">
    <property type="entry name" value="BrxD"/>
</dbReference>
<dbReference type="Pfam" id="PF10923">
    <property type="entry name" value="BrxC_BrxD"/>
    <property type="match status" value="1"/>
</dbReference>
<keyword evidence="2" id="KW-0067">ATP-binding</keyword>
<evidence type="ECO:0000313" key="2">
    <source>
        <dbReference type="EMBL" id="MEU0156306.1"/>
    </source>
</evidence>
<keyword evidence="2" id="KW-0547">Nucleotide-binding</keyword>
<dbReference type="RefSeq" id="WP_355667828.1">
    <property type="nucleotide sequence ID" value="NZ_JBEXRX010000172.1"/>
</dbReference>